<feature type="compositionally biased region" description="Basic residues" evidence="1">
    <location>
        <begin position="23"/>
        <end position="34"/>
    </location>
</feature>
<evidence type="ECO:0000313" key="2">
    <source>
        <dbReference type="EMBL" id="MBA4649266.1"/>
    </source>
</evidence>
<reference evidence="2" key="1">
    <citation type="journal article" date="2013" name="J. Plant Res.">
        <title>Effect of fungi and light on seed germination of three Opuntia species from semiarid lands of central Mexico.</title>
        <authorList>
            <person name="Delgado-Sanchez P."/>
            <person name="Jimenez-Bremont J.F."/>
            <person name="Guerrero-Gonzalez Mde L."/>
            <person name="Flores J."/>
        </authorList>
    </citation>
    <scope>NUCLEOTIDE SEQUENCE</scope>
    <source>
        <tissue evidence="2">Cladode</tissue>
    </source>
</reference>
<proteinExistence type="predicted"/>
<sequence>MVNGNAVRSSHMSRYIIILKSKNQKTHKGKRKAAKQNSKSGEAGDARPCHPGRTTVRLPPRTVVNTTGSPWWLLPGPVPTLLERCVLVHFWSTGFCHGSSVLGLLGFFY</sequence>
<dbReference type="EMBL" id="GISG01159471">
    <property type="protein sequence ID" value="MBA4649266.1"/>
    <property type="molecule type" value="Transcribed_RNA"/>
</dbReference>
<evidence type="ECO:0000256" key="1">
    <source>
        <dbReference type="SAM" id="MobiDB-lite"/>
    </source>
</evidence>
<accession>A0A7C9DTE4</accession>
<organism evidence="2">
    <name type="scientific">Opuntia streptacantha</name>
    <name type="common">Prickly pear cactus</name>
    <name type="synonym">Opuntia cardona</name>
    <dbReference type="NCBI Taxonomy" id="393608"/>
    <lineage>
        <taxon>Eukaryota</taxon>
        <taxon>Viridiplantae</taxon>
        <taxon>Streptophyta</taxon>
        <taxon>Embryophyta</taxon>
        <taxon>Tracheophyta</taxon>
        <taxon>Spermatophyta</taxon>
        <taxon>Magnoliopsida</taxon>
        <taxon>eudicotyledons</taxon>
        <taxon>Gunneridae</taxon>
        <taxon>Pentapetalae</taxon>
        <taxon>Caryophyllales</taxon>
        <taxon>Cactineae</taxon>
        <taxon>Cactaceae</taxon>
        <taxon>Opuntioideae</taxon>
        <taxon>Opuntia</taxon>
    </lineage>
</organism>
<dbReference type="AlphaFoldDB" id="A0A7C9DTE4"/>
<name>A0A7C9DTE4_OPUST</name>
<feature type="region of interest" description="Disordered" evidence="1">
    <location>
        <begin position="23"/>
        <end position="60"/>
    </location>
</feature>
<protein>
    <submittedName>
        <fullName evidence="2">Uncharacterized protein</fullName>
    </submittedName>
</protein>
<reference evidence="2" key="2">
    <citation type="submission" date="2020-07" db="EMBL/GenBank/DDBJ databases">
        <authorList>
            <person name="Vera ALvarez R."/>
            <person name="Arias-Moreno D.M."/>
            <person name="Jimenez-Jacinto V."/>
            <person name="Jimenez-Bremont J.F."/>
            <person name="Swaminathan K."/>
            <person name="Moose S.P."/>
            <person name="Guerrero-Gonzalez M.L."/>
            <person name="Marino-Ramirez L."/>
            <person name="Landsman D."/>
            <person name="Rodriguez-Kessler M."/>
            <person name="Delgado-Sanchez P."/>
        </authorList>
    </citation>
    <scope>NUCLEOTIDE SEQUENCE</scope>
    <source>
        <tissue evidence="2">Cladode</tissue>
    </source>
</reference>